<dbReference type="InterPro" id="IPR011711">
    <property type="entry name" value="GntR_C"/>
</dbReference>
<name>A0ABW3TMG4_9MICO</name>
<sequence>MAIQKISISRETLGEAAYRHLFQGFLNKELVPGTRLLMDELAEQLGISRTPVREALQRLEREGVIEPHGGRGYVVCDVSTDELNQRYEAREAIEGFAVRRATELGGDAVKRIREGYERIIAQPQTTAEEVFLANRGFHRLTIEAIDNTHLEESFDLLWNRVLTSDIWARMLDSDDVVGEFDREHRGIVEAIESGDADRAHALVLDHIHSGRTLHEI</sequence>
<keyword evidence="3" id="KW-0804">Transcription</keyword>
<dbReference type="PROSITE" id="PS50949">
    <property type="entry name" value="HTH_GNTR"/>
    <property type="match status" value="1"/>
</dbReference>
<dbReference type="PANTHER" id="PTHR43537:SF24">
    <property type="entry name" value="GLUCONATE OPERON TRANSCRIPTIONAL REPRESSOR"/>
    <property type="match status" value="1"/>
</dbReference>
<evidence type="ECO:0000256" key="3">
    <source>
        <dbReference type="ARBA" id="ARBA00023163"/>
    </source>
</evidence>
<evidence type="ECO:0000313" key="5">
    <source>
        <dbReference type="EMBL" id="MFD1201658.1"/>
    </source>
</evidence>
<dbReference type="SUPFAM" id="SSF48008">
    <property type="entry name" value="GntR ligand-binding domain-like"/>
    <property type="match status" value="1"/>
</dbReference>
<feature type="domain" description="HTH gntR-type" evidence="4">
    <location>
        <begin position="11"/>
        <end position="78"/>
    </location>
</feature>
<proteinExistence type="predicted"/>
<evidence type="ECO:0000256" key="1">
    <source>
        <dbReference type="ARBA" id="ARBA00023015"/>
    </source>
</evidence>
<evidence type="ECO:0000259" key="4">
    <source>
        <dbReference type="PROSITE" id="PS50949"/>
    </source>
</evidence>
<gene>
    <name evidence="5" type="ORF">ACFQ3U_07125</name>
</gene>
<keyword evidence="2" id="KW-0238">DNA-binding</keyword>
<reference evidence="6" key="1">
    <citation type="journal article" date="2019" name="Int. J. Syst. Evol. Microbiol.">
        <title>The Global Catalogue of Microorganisms (GCM) 10K type strain sequencing project: providing services to taxonomists for standard genome sequencing and annotation.</title>
        <authorList>
            <consortium name="The Broad Institute Genomics Platform"/>
            <consortium name="The Broad Institute Genome Sequencing Center for Infectious Disease"/>
            <person name="Wu L."/>
            <person name="Ma J."/>
        </authorList>
    </citation>
    <scope>NUCLEOTIDE SEQUENCE [LARGE SCALE GENOMIC DNA]</scope>
    <source>
        <strain evidence="6">CCUG 50213</strain>
    </source>
</reference>
<organism evidence="5 6">
    <name type="scientific">Leucobacter albus</name>
    <dbReference type="NCBI Taxonomy" id="272210"/>
    <lineage>
        <taxon>Bacteria</taxon>
        <taxon>Bacillati</taxon>
        <taxon>Actinomycetota</taxon>
        <taxon>Actinomycetes</taxon>
        <taxon>Micrococcales</taxon>
        <taxon>Microbacteriaceae</taxon>
        <taxon>Leucobacter</taxon>
    </lineage>
</organism>
<keyword evidence="1" id="KW-0805">Transcription regulation</keyword>
<dbReference type="InterPro" id="IPR000524">
    <property type="entry name" value="Tscrpt_reg_HTH_GntR"/>
</dbReference>
<keyword evidence="6" id="KW-1185">Reference proteome</keyword>
<accession>A0ABW3TMG4</accession>
<dbReference type="InterPro" id="IPR036388">
    <property type="entry name" value="WH-like_DNA-bd_sf"/>
</dbReference>
<dbReference type="SMART" id="SM00345">
    <property type="entry name" value="HTH_GNTR"/>
    <property type="match status" value="1"/>
</dbReference>
<dbReference type="RefSeq" id="WP_343957805.1">
    <property type="nucleotide sequence ID" value="NZ_BAAAKZ010000002.1"/>
</dbReference>
<dbReference type="InterPro" id="IPR036390">
    <property type="entry name" value="WH_DNA-bd_sf"/>
</dbReference>
<dbReference type="CDD" id="cd07377">
    <property type="entry name" value="WHTH_GntR"/>
    <property type="match status" value="1"/>
</dbReference>
<evidence type="ECO:0000313" key="6">
    <source>
        <dbReference type="Proteomes" id="UP001597181"/>
    </source>
</evidence>
<protein>
    <submittedName>
        <fullName evidence="5">GntR family transcriptional regulator</fullName>
    </submittedName>
</protein>
<dbReference type="Gene3D" id="1.10.10.10">
    <property type="entry name" value="Winged helix-like DNA-binding domain superfamily/Winged helix DNA-binding domain"/>
    <property type="match status" value="1"/>
</dbReference>
<evidence type="ECO:0000256" key="2">
    <source>
        <dbReference type="ARBA" id="ARBA00023125"/>
    </source>
</evidence>
<dbReference type="PRINTS" id="PR00033">
    <property type="entry name" value="HTHASNC"/>
</dbReference>
<dbReference type="SUPFAM" id="SSF46785">
    <property type="entry name" value="Winged helix' DNA-binding domain"/>
    <property type="match status" value="1"/>
</dbReference>
<dbReference type="EMBL" id="JBHTLY010000002">
    <property type="protein sequence ID" value="MFD1201658.1"/>
    <property type="molecule type" value="Genomic_DNA"/>
</dbReference>
<dbReference type="InterPro" id="IPR000485">
    <property type="entry name" value="AsnC-type_HTH_dom"/>
</dbReference>
<dbReference type="Pfam" id="PF07729">
    <property type="entry name" value="FCD"/>
    <property type="match status" value="1"/>
</dbReference>
<dbReference type="Proteomes" id="UP001597181">
    <property type="component" value="Unassembled WGS sequence"/>
</dbReference>
<dbReference type="Gene3D" id="1.20.120.530">
    <property type="entry name" value="GntR ligand-binding domain-like"/>
    <property type="match status" value="1"/>
</dbReference>
<dbReference type="PRINTS" id="PR00035">
    <property type="entry name" value="HTHGNTR"/>
</dbReference>
<dbReference type="InterPro" id="IPR008920">
    <property type="entry name" value="TF_FadR/GntR_C"/>
</dbReference>
<dbReference type="PANTHER" id="PTHR43537">
    <property type="entry name" value="TRANSCRIPTIONAL REGULATOR, GNTR FAMILY"/>
    <property type="match status" value="1"/>
</dbReference>
<dbReference type="Pfam" id="PF00392">
    <property type="entry name" value="GntR"/>
    <property type="match status" value="1"/>
</dbReference>
<dbReference type="SMART" id="SM00895">
    <property type="entry name" value="FCD"/>
    <property type="match status" value="1"/>
</dbReference>
<comment type="caution">
    <text evidence="5">The sequence shown here is derived from an EMBL/GenBank/DDBJ whole genome shotgun (WGS) entry which is preliminary data.</text>
</comment>